<sequence length="223" mass="24185">MSFTTLFLPSLLHARPTPSSTFRSAFRSAFRSFHPPPAFRQHPKFQRSQPRAISLARSYPAPRRISPLPLGIGAAIAFTSLSLTLPNRQVRCESPFSSSSPSNTPLPDDPAPGSILSVYELSFGAVCGICSGVFIKKGARAIAFLLGGVFILLQYMSSKSYINVDWSRLSSRYEGAFGTKTATGGYRGPTVGGVWNRIVDFLTSNFQQRASFMAGLVLGLRLG</sequence>
<evidence type="ECO:0008006" key="8">
    <source>
        <dbReference type="Google" id="ProtNLM"/>
    </source>
</evidence>
<comment type="subcellular location">
    <subcellularLocation>
        <location evidence="1">Membrane</location>
    </subcellularLocation>
</comment>
<dbReference type="Proteomes" id="UP001329825">
    <property type="component" value="Chromosome 5"/>
</dbReference>
<keyword evidence="4" id="KW-1133">Transmembrane helix</keyword>
<keyword evidence="5" id="KW-0472">Membrane</keyword>
<dbReference type="EMBL" id="CP141885">
    <property type="protein sequence ID" value="WRT67363.1"/>
    <property type="molecule type" value="Genomic_DNA"/>
</dbReference>
<evidence type="ECO:0000313" key="7">
    <source>
        <dbReference type="Proteomes" id="UP001329825"/>
    </source>
</evidence>
<evidence type="ECO:0000256" key="5">
    <source>
        <dbReference type="ARBA" id="ARBA00023136"/>
    </source>
</evidence>
<evidence type="ECO:0000256" key="2">
    <source>
        <dbReference type="ARBA" id="ARBA00009160"/>
    </source>
</evidence>
<dbReference type="PANTHER" id="PTHR21346:SF10">
    <property type="entry name" value="TRANSMEMBRANE PROTEIN"/>
    <property type="match status" value="1"/>
</dbReference>
<comment type="similarity">
    <text evidence="2">Belongs to the FUN14 family.</text>
</comment>
<dbReference type="PANTHER" id="PTHR21346">
    <property type="entry name" value="FUN14 DOMAIN CONTAINING"/>
    <property type="match status" value="1"/>
</dbReference>
<organism evidence="6 7">
    <name type="scientific">Kwoniella shivajii</name>
    <dbReference type="NCBI Taxonomy" id="564305"/>
    <lineage>
        <taxon>Eukaryota</taxon>
        <taxon>Fungi</taxon>
        <taxon>Dikarya</taxon>
        <taxon>Basidiomycota</taxon>
        <taxon>Agaricomycotina</taxon>
        <taxon>Tremellomycetes</taxon>
        <taxon>Tremellales</taxon>
        <taxon>Cryptococcaceae</taxon>
        <taxon>Kwoniella</taxon>
    </lineage>
</organism>
<accession>A0ABZ1D0M1</accession>
<evidence type="ECO:0000256" key="3">
    <source>
        <dbReference type="ARBA" id="ARBA00022692"/>
    </source>
</evidence>
<dbReference type="RefSeq" id="XP_062792103.1">
    <property type="nucleotide sequence ID" value="XM_062936052.1"/>
</dbReference>
<reference evidence="6 7" key="1">
    <citation type="submission" date="2024-01" db="EMBL/GenBank/DDBJ databases">
        <title>Comparative genomics of Cryptococcus and Kwoniella reveals pathogenesis evolution and contrasting modes of karyotype evolution via chromosome fusion or intercentromeric recombination.</title>
        <authorList>
            <person name="Coelho M.A."/>
            <person name="David-Palma M."/>
            <person name="Shea T."/>
            <person name="Bowers K."/>
            <person name="McGinley-Smith S."/>
            <person name="Mohammad A.W."/>
            <person name="Gnirke A."/>
            <person name="Yurkov A.M."/>
            <person name="Nowrousian M."/>
            <person name="Sun S."/>
            <person name="Cuomo C.A."/>
            <person name="Heitman J."/>
        </authorList>
    </citation>
    <scope>NUCLEOTIDE SEQUENCE [LARGE SCALE GENOMIC DNA]</scope>
    <source>
        <strain evidence="6">CBS 11374</strain>
    </source>
</reference>
<dbReference type="InterPro" id="IPR007014">
    <property type="entry name" value="FUN14"/>
</dbReference>
<keyword evidence="7" id="KW-1185">Reference proteome</keyword>
<proteinExistence type="inferred from homology"/>
<keyword evidence="3" id="KW-0812">Transmembrane</keyword>
<evidence type="ECO:0000256" key="1">
    <source>
        <dbReference type="ARBA" id="ARBA00004370"/>
    </source>
</evidence>
<protein>
    <recommendedName>
        <fullName evidence="8">FUN14 family protein</fullName>
    </recommendedName>
</protein>
<evidence type="ECO:0000313" key="6">
    <source>
        <dbReference type="EMBL" id="WRT67363.1"/>
    </source>
</evidence>
<name>A0ABZ1D0M1_9TREE</name>
<dbReference type="GeneID" id="87956465"/>
<gene>
    <name evidence="6" type="ORF">IL334_004334</name>
</gene>
<dbReference type="Pfam" id="PF04930">
    <property type="entry name" value="FUN14"/>
    <property type="match status" value="1"/>
</dbReference>
<evidence type="ECO:0000256" key="4">
    <source>
        <dbReference type="ARBA" id="ARBA00022989"/>
    </source>
</evidence>